<dbReference type="SUPFAM" id="SSF56801">
    <property type="entry name" value="Acetyl-CoA synthetase-like"/>
    <property type="match status" value="1"/>
</dbReference>
<protein>
    <recommendedName>
        <fullName evidence="10">Glutathione S-transferase kappa 1</fullName>
        <ecNumber evidence="3">2.5.1.18</ecNumber>
        <ecNumber evidence="8">6.2.1.3</ecNumber>
    </recommendedName>
    <alternativeName>
        <fullName evidence="11">GST class-kappa</fullName>
    </alternativeName>
</protein>
<evidence type="ECO:0000259" key="13">
    <source>
        <dbReference type="Pfam" id="PF00501"/>
    </source>
</evidence>
<evidence type="ECO:0000256" key="11">
    <source>
        <dbReference type="ARBA" id="ARBA00083519"/>
    </source>
</evidence>
<dbReference type="PANTHER" id="PTHR43272">
    <property type="entry name" value="LONG-CHAIN-FATTY-ACID--COA LIGASE"/>
    <property type="match status" value="1"/>
</dbReference>
<dbReference type="EC" id="6.2.1.3" evidence="8"/>
<dbReference type="Pfam" id="PF00501">
    <property type="entry name" value="AMP-binding"/>
    <property type="match status" value="1"/>
</dbReference>
<keyword evidence="7" id="KW-0012">Acyltransferase</keyword>
<keyword evidence="12" id="KW-0472">Membrane</keyword>
<keyword evidence="6" id="KW-0276">Fatty acid metabolism</keyword>
<comment type="catalytic activity">
    <reaction evidence="9">
        <text>RX + glutathione = an S-substituted glutathione + a halide anion + H(+)</text>
        <dbReference type="Rhea" id="RHEA:16437"/>
        <dbReference type="ChEBI" id="CHEBI:15378"/>
        <dbReference type="ChEBI" id="CHEBI:16042"/>
        <dbReference type="ChEBI" id="CHEBI:17792"/>
        <dbReference type="ChEBI" id="CHEBI:57925"/>
        <dbReference type="ChEBI" id="CHEBI:90779"/>
        <dbReference type="EC" id="2.5.1.18"/>
    </reaction>
</comment>
<name>A0AA39H7Y1_9BILA</name>
<dbReference type="EC" id="2.5.1.18" evidence="3"/>
<keyword evidence="12" id="KW-0812">Transmembrane</keyword>
<evidence type="ECO:0000256" key="5">
    <source>
        <dbReference type="ARBA" id="ARBA00022679"/>
    </source>
</evidence>
<dbReference type="Proteomes" id="UP001175271">
    <property type="component" value="Unassembled WGS sequence"/>
</dbReference>
<dbReference type="PANTHER" id="PTHR43272:SF43">
    <property type="entry name" value="LONG-CHAIN-FATTY-ACID--COA LIGASE"/>
    <property type="match status" value="1"/>
</dbReference>
<comment type="similarity">
    <text evidence="1">Belongs to the diacylglycerol acyltransferase family.</text>
</comment>
<reference evidence="15" key="1">
    <citation type="submission" date="2023-06" db="EMBL/GenBank/DDBJ databases">
        <title>Genomic analysis of the entomopathogenic nematode Steinernema hermaphroditum.</title>
        <authorList>
            <person name="Schwarz E.M."/>
            <person name="Heppert J.K."/>
            <person name="Baniya A."/>
            <person name="Schwartz H.T."/>
            <person name="Tan C.-H."/>
            <person name="Antoshechkin I."/>
            <person name="Sternberg P.W."/>
            <person name="Goodrich-Blair H."/>
            <person name="Dillman A.R."/>
        </authorList>
    </citation>
    <scope>NUCLEOTIDE SEQUENCE</scope>
    <source>
        <strain evidence="15">PS9179</strain>
        <tissue evidence="15">Whole animal</tissue>
    </source>
</reference>
<dbReference type="GO" id="GO:0016020">
    <property type="term" value="C:membrane"/>
    <property type="evidence" value="ECO:0007669"/>
    <property type="project" value="TreeGrafter"/>
</dbReference>
<dbReference type="CDD" id="cd07987">
    <property type="entry name" value="LPLAT_MGAT-like"/>
    <property type="match status" value="1"/>
</dbReference>
<dbReference type="SUPFAM" id="SSF52833">
    <property type="entry name" value="Thioredoxin-like"/>
    <property type="match status" value="1"/>
</dbReference>
<dbReference type="Gene3D" id="3.40.50.12780">
    <property type="entry name" value="N-terminal domain of ligase-like"/>
    <property type="match status" value="1"/>
</dbReference>
<evidence type="ECO:0000256" key="1">
    <source>
        <dbReference type="ARBA" id="ARBA00005420"/>
    </source>
</evidence>
<evidence type="ECO:0000256" key="9">
    <source>
        <dbReference type="ARBA" id="ARBA00047960"/>
    </source>
</evidence>
<dbReference type="InterPro" id="IPR007130">
    <property type="entry name" value="DAGAT"/>
</dbReference>
<comment type="similarity">
    <text evidence="2">Belongs to the GST superfamily. Kappa family.</text>
</comment>
<keyword evidence="5" id="KW-0808">Transferase</keyword>
<dbReference type="GO" id="GO:0016491">
    <property type="term" value="F:oxidoreductase activity"/>
    <property type="evidence" value="ECO:0007669"/>
    <property type="project" value="InterPro"/>
</dbReference>
<evidence type="ECO:0000256" key="10">
    <source>
        <dbReference type="ARBA" id="ARBA00073833"/>
    </source>
</evidence>
<comment type="caution">
    <text evidence="15">The sequence shown here is derived from an EMBL/GenBank/DDBJ whole genome shotgun (WGS) entry which is preliminary data.</text>
</comment>
<dbReference type="GO" id="GO:0004364">
    <property type="term" value="F:glutathione transferase activity"/>
    <property type="evidence" value="ECO:0007669"/>
    <property type="project" value="UniProtKB-EC"/>
</dbReference>
<sequence length="1225" mass="136873">MSQVFAPLCIPLHRRLETLSALFFSFLFFGTLFVALLIPVYLVFFTSYWWLLAIYAVWYYYDFETPYKGGRPWAWFQNLPAFRRGADYFPAKLIKTAELPPDHNYIVGSHPHGIMSLAITLSLVTGGTGFSNLFPGIMTRLCVLDMNLLIPFRRELCMSLGLIPAAKEAITHYLTGGKKGYAIGIVIGGAEEALDANSENFDLTLKSRKGFVKIALTTGTHLVPVYNFGENSIFKQVKSERGTFLRMFQTTVKKLFGFSPPIFHGRGVFNYVFGFVPYRVPIATVVGAPIPVERVDNPTTEQIDELHRIASSQLSRIVPPPGCSVQQHAIPAIGEFKPGVLRSGLLGPHGVNYIKNKWPDQVIHLYDVFIMGMELSSNGPCFGAYDKTTRSYKYTSYKEAEENARNFGSALVNRFHAAVGSNTRIGIYAKNSPEVFETILACMRHSMVQVPIYDTFGSDVASYIVGHSEIHTMVVDNVDKVKLMIQKKAEDDLTVLENLVIIDSTEVTNDLLSEAKKVGITVTSWSDALEFGRKNPAEPSFPKPSDTYMFCYTSGTTGNPKAAVLSHANVLSTLSAVFWQLEQFPTEPLSHNDRVISYLPLSHVFEQLAEWFALAKGASVGYYRGDPKKLIEDMQLVKPTVFPAVPRVLAVISDQIKKKLAKASPLKRKLFEIAYNAKLKRLQNGDFRHTFFEKLVFKPIRDITGGRAKYSVVGSAPLAKEVLEMVRVTLGAVFVEGYGSTETSSLATMNWSTSINGGQVGPPATCAVLKIGDVPELGYFAAEGKGELRVKGPCVTQGYFKDPEKTAELFDEDGFLCTGDIVELLPTGLLRVFDRKKNIFKLAQGEYVAPEKIEGVYVAIVVPDQETVLSWYKEHVENEEPSLKELCENDKVKEFVLDAMRKESEGKLNKFEEVKAVYLEADPFTIDNGLMTPTHKPKRADIRKKYEKASTDFLMSLICRYTSPINSTRSTTWGDYTLHDYTIHTTKLDEDSTNRSTQVTMPKNEGNVIELYYDSLSPYSWIAFEILSDYEKTLPFELKLKPFYLAGVMKLAGQTPPALQSPAKGVYMLNELPRVANYWNIPLRIPKDFMGGAFGHGTLKAQRFLTAIDLCEPSYLAAASRELYRRVWSTDQPIHRVEDFKKVAENINLPSFEKILVAMDSATVKETLKSRTEEAFALGAFGAPWIVVKQPNKADVCFFGSDRMHVICGLLGCPFLGPLTAKCKI</sequence>
<dbReference type="GO" id="GO:0008374">
    <property type="term" value="F:O-acyltransferase activity"/>
    <property type="evidence" value="ECO:0007669"/>
    <property type="project" value="InterPro"/>
</dbReference>
<dbReference type="InterPro" id="IPR042099">
    <property type="entry name" value="ANL_N_sf"/>
</dbReference>
<dbReference type="FunFam" id="3.40.30.10:FF:000096">
    <property type="entry name" value="Glutathione S-transferase kappa"/>
    <property type="match status" value="1"/>
</dbReference>
<evidence type="ECO:0000256" key="3">
    <source>
        <dbReference type="ARBA" id="ARBA00012452"/>
    </source>
</evidence>
<gene>
    <name evidence="15" type="ORF">QR680_015508</name>
</gene>
<feature type="domain" description="AMP-dependent synthetase/ligase" evidence="13">
    <location>
        <begin position="391"/>
        <end position="800"/>
    </location>
</feature>
<dbReference type="EMBL" id="JAUCMV010000004">
    <property type="protein sequence ID" value="KAK0400896.1"/>
    <property type="molecule type" value="Genomic_DNA"/>
</dbReference>
<dbReference type="InterPro" id="IPR020845">
    <property type="entry name" value="AMP-binding_CS"/>
</dbReference>
<evidence type="ECO:0000313" key="16">
    <source>
        <dbReference type="Proteomes" id="UP001175271"/>
    </source>
</evidence>
<keyword evidence="4" id="KW-0436">Ligase</keyword>
<dbReference type="InterPro" id="IPR001853">
    <property type="entry name" value="DSBA-like_thioredoxin_dom"/>
</dbReference>
<dbReference type="InterPro" id="IPR036249">
    <property type="entry name" value="Thioredoxin-like_sf"/>
</dbReference>
<dbReference type="PROSITE" id="PS00455">
    <property type="entry name" value="AMP_BINDING"/>
    <property type="match status" value="1"/>
</dbReference>
<accession>A0AA39H7Y1</accession>
<dbReference type="Gene3D" id="3.40.30.10">
    <property type="entry name" value="Glutaredoxin"/>
    <property type="match status" value="1"/>
</dbReference>
<dbReference type="AlphaFoldDB" id="A0AA39H7Y1"/>
<feature type="transmembrane region" description="Helical" evidence="12">
    <location>
        <begin position="21"/>
        <end position="41"/>
    </location>
</feature>
<evidence type="ECO:0000256" key="6">
    <source>
        <dbReference type="ARBA" id="ARBA00022832"/>
    </source>
</evidence>
<dbReference type="GO" id="GO:0005783">
    <property type="term" value="C:endoplasmic reticulum"/>
    <property type="evidence" value="ECO:0007669"/>
    <property type="project" value="TreeGrafter"/>
</dbReference>
<keyword evidence="6" id="KW-0443">Lipid metabolism</keyword>
<evidence type="ECO:0000256" key="2">
    <source>
        <dbReference type="ARBA" id="ARBA00006494"/>
    </source>
</evidence>
<dbReference type="InterPro" id="IPR000873">
    <property type="entry name" value="AMP-dep_synth/lig_dom"/>
</dbReference>
<organism evidence="15 16">
    <name type="scientific">Steinernema hermaphroditum</name>
    <dbReference type="NCBI Taxonomy" id="289476"/>
    <lineage>
        <taxon>Eukaryota</taxon>
        <taxon>Metazoa</taxon>
        <taxon>Ecdysozoa</taxon>
        <taxon>Nematoda</taxon>
        <taxon>Chromadorea</taxon>
        <taxon>Rhabditida</taxon>
        <taxon>Tylenchina</taxon>
        <taxon>Panagrolaimomorpha</taxon>
        <taxon>Strongyloidoidea</taxon>
        <taxon>Steinernematidae</taxon>
        <taxon>Steinernema</taxon>
    </lineage>
</organism>
<evidence type="ECO:0000313" key="15">
    <source>
        <dbReference type="EMBL" id="KAK0400896.1"/>
    </source>
</evidence>
<keyword evidence="12" id="KW-1133">Transmembrane helix</keyword>
<evidence type="ECO:0000256" key="7">
    <source>
        <dbReference type="ARBA" id="ARBA00023315"/>
    </source>
</evidence>
<evidence type="ECO:0000256" key="8">
    <source>
        <dbReference type="ARBA" id="ARBA00026121"/>
    </source>
</evidence>
<dbReference type="Pfam" id="PF01323">
    <property type="entry name" value="DSBA"/>
    <property type="match status" value="1"/>
</dbReference>
<evidence type="ECO:0000256" key="12">
    <source>
        <dbReference type="SAM" id="Phobius"/>
    </source>
</evidence>
<dbReference type="GO" id="GO:0004467">
    <property type="term" value="F:long-chain fatty acid-CoA ligase activity"/>
    <property type="evidence" value="ECO:0007669"/>
    <property type="project" value="UniProtKB-EC"/>
</dbReference>
<dbReference type="Pfam" id="PF03982">
    <property type="entry name" value="DAGAT"/>
    <property type="match status" value="1"/>
</dbReference>
<keyword evidence="16" id="KW-1185">Reference proteome</keyword>
<proteinExistence type="inferred from homology"/>
<feature type="domain" description="DSBA-like thioredoxin" evidence="14">
    <location>
        <begin position="1009"/>
        <end position="1207"/>
    </location>
</feature>
<evidence type="ECO:0000256" key="4">
    <source>
        <dbReference type="ARBA" id="ARBA00022598"/>
    </source>
</evidence>
<evidence type="ECO:0000259" key="14">
    <source>
        <dbReference type="Pfam" id="PF01323"/>
    </source>
</evidence>